<reference evidence="1" key="1">
    <citation type="submission" date="2019-08" db="EMBL/GenBank/DDBJ databases">
        <authorList>
            <person name="Kucharzyk K."/>
            <person name="Murdoch R.W."/>
            <person name="Higgins S."/>
            <person name="Loffler F."/>
        </authorList>
    </citation>
    <scope>NUCLEOTIDE SEQUENCE</scope>
</reference>
<accession>A0A645FLP7</accession>
<dbReference type="EMBL" id="VSSQ01061542">
    <property type="protein sequence ID" value="MPN14860.1"/>
    <property type="molecule type" value="Genomic_DNA"/>
</dbReference>
<comment type="caution">
    <text evidence="1">The sequence shown here is derived from an EMBL/GenBank/DDBJ whole genome shotgun (WGS) entry which is preliminary data.</text>
</comment>
<gene>
    <name evidence="1" type="ORF">SDC9_162189</name>
</gene>
<evidence type="ECO:0000313" key="1">
    <source>
        <dbReference type="EMBL" id="MPN14860.1"/>
    </source>
</evidence>
<protein>
    <submittedName>
        <fullName evidence="1">Uncharacterized protein</fullName>
    </submittedName>
</protein>
<proteinExistence type="predicted"/>
<name>A0A645FLP7_9ZZZZ</name>
<dbReference type="AlphaFoldDB" id="A0A645FLP7"/>
<organism evidence="1">
    <name type="scientific">bioreactor metagenome</name>
    <dbReference type="NCBI Taxonomy" id="1076179"/>
    <lineage>
        <taxon>unclassified sequences</taxon>
        <taxon>metagenomes</taxon>
        <taxon>ecological metagenomes</taxon>
    </lineage>
</organism>
<sequence length="108" mass="12427">MVERARLVGNLDGEHRRHRRNAARLGEHPLRFVRIADDRAEHAEVGGLRERQRAHVDAVGAQELHELRKLPGFIFYKDGNLFDCHGLFPLHNLIPPSIIINFSLYPYG</sequence>